<dbReference type="Proteomes" id="UP000740754">
    <property type="component" value="Unassembled WGS sequence"/>
</dbReference>
<accession>A0ABX1IAJ0</accession>
<name>A0ABX1IAJ0_9GAMM</name>
<keyword evidence="2" id="KW-1185">Reference proteome</keyword>
<comment type="caution">
    <text evidence="1">The sequence shown here is derived from an EMBL/GenBank/DDBJ whole genome shotgun (WGS) entry which is preliminary data.</text>
</comment>
<protein>
    <submittedName>
        <fullName evidence="1">Uncharacterized protein</fullName>
    </submittedName>
</protein>
<evidence type="ECO:0000313" key="2">
    <source>
        <dbReference type="Proteomes" id="UP000740754"/>
    </source>
</evidence>
<evidence type="ECO:0000313" key="1">
    <source>
        <dbReference type="EMBL" id="NKN34552.1"/>
    </source>
</evidence>
<proteinExistence type="predicted"/>
<reference evidence="1 2" key="1">
    <citation type="submission" date="2020-04" db="EMBL/GenBank/DDBJ databases">
        <title>Draft Whole-Genome sequence of Marichromatium bheemlicum DSM 18632, type strain.</title>
        <authorList>
            <person name="Kyndt J.A."/>
            <person name="Meyer T.E."/>
        </authorList>
    </citation>
    <scope>NUCLEOTIDE SEQUENCE [LARGE SCALE GENOMIC DNA]</scope>
    <source>
        <strain evidence="1 2">DSM 18632</strain>
    </source>
</reference>
<dbReference type="EMBL" id="JAAXKX010000031">
    <property type="protein sequence ID" value="NKN34552.1"/>
    <property type="molecule type" value="Genomic_DNA"/>
</dbReference>
<gene>
    <name evidence="1" type="ORF">HF203_15130</name>
</gene>
<sequence length="212" mass="24063">MGLLDSLQRIPADRYFEIHSARLDQPDAAAIRAAAITRYQQIPDTVLGAEEARRLGALLIMAAKRDLPTQQPATETGAEAIAALSTSLRQQPANPLTWAYLAEAELRFNHDRAAALRALEQSYRVGPFAAELLVYRLGLALQCRREWTPNLVGHLREEIAALFPEPRRWRRYRRQFIHLAHTAPNLDAITRVLLRPHPTALAQYQKDYDRGR</sequence>
<dbReference type="RefSeq" id="WP_168670926.1">
    <property type="nucleotide sequence ID" value="NZ_JAAXKX010000031.1"/>
</dbReference>
<organism evidence="1 2">
    <name type="scientific">Marichromatium bheemlicum</name>
    <dbReference type="NCBI Taxonomy" id="365339"/>
    <lineage>
        <taxon>Bacteria</taxon>
        <taxon>Pseudomonadati</taxon>
        <taxon>Pseudomonadota</taxon>
        <taxon>Gammaproteobacteria</taxon>
        <taxon>Chromatiales</taxon>
        <taxon>Chromatiaceae</taxon>
        <taxon>Marichromatium</taxon>
    </lineage>
</organism>